<gene>
    <name evidence="3" type="ORF">SAMN05216526_0707</name>
</gene>
<dbReference type="InterPro" id="IPR011856">
    <property type="entry name" value="tRNA_endonuc-like_dom_sf"/>
</dbReference>
<dbReference type="GO" id="GO:0003676">
    <property type="term" value="F:nucleic acid binding"/>
    <property type="evidence" value="ECO:0007669"/>
    <property type="project" value="InterPro"/>
</dbReference>
<dbReference type="AlphaFoldDB" id="A0A1R3VQ43"/>
<protein>
    <recommendedName>
        <fullName evidence="2">UPF0102 protein SAMN05216526_0707</fullName>
    </recommendedName>
</protein>
<keyword evidence="4" id="KW-1185">Reference proteome</keyword>
<dbReference type="NCBIfam" id="NF009150">
    <property type="entry name" value="PRK12497.1-3"/>
    <property type="match status" value="1"/>
</dbReference>
<keyword evidence="3" id="KW-0255">Endonuclease</keyword>
<evidence type="ECO:0000256" key="2">
    <source>
        <dbReference type="HAMAP-Rule" id="MF_00048"/>
    </source>
</evidence>
<dbReference type="Pfam" id="PF02021">
    <property type="entry name" value="UPF0102"/>
    <property type="match status" value="1"/>
</dbReference>
<keyword evidence="3" id="KW-0378">Hydrolase</keyword>
<dbReference type="InterPro" id="IPR003509">
    <property type="entry name" value="UPF0102_YraN-like"/>
</dbReference>
<comment type="similarity">
    <text evidence="1 2">Belongs to the UPF0102 family.</text>
</comment>
<dbReference type="HAMAP" id="MF_00048">
    <property type="entry name" value="UPF0102"/>
    <property type="match status" value="1"/>
</dbReference>
<dbReference type="InterPro" id="IPR011335">
    <property type="entry name" value="Restrct_endonuc-II-like"/>
</dbReference>
<dbReference type="PANTHER" id="PTHR34039:SF1">
    <property type="entry name" value="UPF0102 PROTEIN YRAN"/>
    <property type="match status" value="1"/>
</dbReference>
<dbReference type="OrthoDB" id="9794876at2"/>
<keyword evidence="3" id="KW-0540">Nuclease</keyword>
<dbReference type="EMBL" id="FTPK01000001">
    <property type="protein sequence ID" value="SIT66855.1"/>
    <property type="molecule type" value="Genomic_DNA"/>
</dbReference>
<sequence>MNTKERGDQAERRALEFFIGRGWKPLTQQYRCRQGEIDLILQDADTLVFVEVRQRSRTSFGGPAESITATKIRRLWLAAQHYCQSIRWDGPCRFDVLTIDADQQLHWLPDAFEACA</sequence>
<evidence type="ECO:0000256" key="1">
    <source>
        <dbReference type="ARBA" id="ARBA00006738"/>
    </source>
</evidence>
<organism evidence="3 4">
    <name type="scientific">Ectothiorhodosinus mongolicus</name>
    <dbReference type="NCBI Taxonomy" id="233100"/>
    <lineage>
        <taxon>Bacteria</taxon>
        <taxon>Pseudomonadati</taxon>
        <taxon>Pseudomonadota</taxon>
        <taxon>Gammaproteobacteria</taxon>
        <taxon>Chromatiales</taxon>
        <taxon>Ectothiorhodospiraceae</taxon>
        <taxon>Ectothiorhodosinus</taxon>
    </lineage>
</organism>
<accession>A0A1R3VQ43</accession>
<proteinExistence type="inferred from homology"/>
<dbReference type="RefSeq" id="WP_076754963.1">
    <property type="nucleotide sequence ID" value="NZ_CP023018.1"/>
</dbReference>
<dbReference type="STRING" id="233100.SAMN05216526_0707"/>
<evidence type="ECO:0000313" key="3">
    <source>
        <dbReference type="EMBL" id="SIT66855.1"/>
    </source>
</evidence>
<reference evidence="3 4" key="1">
    <citation type="submission" date="2017-01" db="EMBL/GenBank/DDBJ databases">
        <authorList>
            <person name="Mah S.A."/>
            <person name="Swanson W.J."/>
            <person name="Moy G.W."/>
            <person name="Vacquier V.D."/>
        </authorList>
    </citation>
    <scope>NUCLEOTIDE SEQUENCE [LARGE SCALE GENOMIC DNA]</scope>
    <source>
        <strain evidence="3 4">M9</strain>
    </source>
</reference>
<dbReference type="PANTHER" id="PTHR34039">
    <property type="entry name" value="UPF0102 PROTEIN YRAN"/>
    <property type="match status" value="1"/>
</dbReference>
<dbReference type="Proteomes" id="UP000223759">
    <property type="component" value="Unassembled WGS sequence"/>
</dbReference>
<dbReference type="Gene3D" id="3.40.1350.10">
    <property type="match status" value="1"/>
</dbReference>
<dbReference type="NCBIfam" id="TIGR00252">
    <property type="entry name" value="YraN family protein"/>
    <property type="match status" value="1"/>
</dbReference>
<dbReference type="SUPFAM" id="SSF52980">
    <property type="entry name" value="Restriction endonuclease-like"/>
    <property type="match status" value="1"/>
</dbReference>
<evidence type="ECO:0000313" key="4">
    <source>
        <dbReference type="Proteomes" id="UP000223759"/>
    </source>
</evidence>
<dbReference type="GO" id="GO:0004519">
    <property type="term" value="F:endonuclease activity"/>
    <property type="evidence" value="ECO:0007669"/>
    <property type="project" value="UniProtKB-KW"/>
</dbReference>
<name>A0A1R3VQ43_9GAMM</name>